<accession>A0A9N7ULM5</accession>
<keyword evidence="3" id="KW-1185">Reference proteome</keyword>
<reference evidence="2" key="1">
    <citation type="submission" date="2020-03" db="EMBL/GenBank/DDBJ databases">
        <authorList>
            <person name="Weist P."/>
        </authorList>
    </citation>
    <scope>NUCLEOTIDE SEQUENCE</scope>
</reference>
<feature type="region of interest" description="Disordered" evidence="1">
    <location>
        <begin position="118"/>
        <end position="148"/>
    </location>
</feature>
<dbReference type="EMBL" id="CADEAL010001672">
    <property type="protein sequence ID" value="CAB1434578.1"/>
    <property type="molecule type" value="Genomic_DNA"/>
</dbReference>
<name>A0A9N7ULM5_PLEPL</name>
<evidence type="ECO:0000256" key="1">
    <source>
        <dbReference type="SAM" id="MobiDB-lite"/>
    </source>
</evidence>
<protein>
    <submittedName>
        <fullName evidence="2">Uncharacterized protein</fullName>
    </submittedName>
</protein>
<evidence type="ECO:0000313" key="3">
    <source>
        <dbReference type="Proteomes" id="UP001153269"/>
    </source>
</evidence>
<gene>
    <name evidence="2" type="ORF">PLEPLA_LOCUS22620</name>
</gene>
<organism evidence="2 3">
    <name type="scientific">Pleuronectes platessa</name>
    <name type="common">European plaice</name>
    <dbReference type="NCBI Taxonomy" id="8262"/>
    <lineage>
        <taxon>Eukaryota</taxon>
        <taxon>Metazoa</taxon>
        <taxon>Chordata</taxon>
        <taxon>Craniata</taxon>
        <taxon>Vertebrata</taxon>
        <taxon>Euteleostomi</taxon>
        <taxon>Actinopterygii</taxon>
        <taxon>Neopterygii</taxon>
        <taxon>Teleostei</taxon>
        <taxon>Neoteleostei</taxon>
        <taxon>Acanthomorphata</taxon>
        <taxon>Carangaria</taxon>
        <taxon>Pleuronectiformes</taxon>
        <taxon>Pleuronectoidei</taxon>
        <taxon>Pleuronectidae</taxon>
        <taxon>Pleuronectes</taxon>
    </lineage>
</organism>
<dbReference type="AlphaFoldDB" id="A0A9N7ULM5"/>
<evidence type="ECO:0000313" key="2">
    <source>
        <dbReference type="EMBL" id="CAB1434578.1"/>
    </source>
</evidence>
<dbReference type="Proteomes" id="UP001153269">
    <property type="component" value="Unassembled WGS sequence"/>
</dbReference>
<proteinExistence type="predicted"/>
<comment type="caution">
    <text evidence="2">The sequence shown here is derived from an EMBL/GenBank/DDBJ whole genome shotgun (WGS) entry which is preliminary data.</text>
</comment>
<sequence>MGTKILKFEVCYGDSPHHHHLLHPPPSSTSHRPAPLLPSIVSPHLKENTVFSMHKRLGAVNRRNPPGPMENTLRAAATVSPKGERAGGRGGRMDSCGEGVMADIMVEGLDRSRLNGIGPNESPAGTPRWAWHLQSASGGTGGRRGSGSTQRIFTVHKLFWRGWGSHRQEGVGTRSARGAMAGAHGLWGGLWKPDLASLHRTPCPVELN</sequence>